<protein>
    <submittedName>
        <fullName evidence="3">DUF927 domain-containing protein</fullName>
    </submittedName>
</protein>
<sequence>MTKHTNFPTPGTESENVVTFPNNSDALHPEEHPASDGHMPDGMPDGFLLRDDGIYQLRPGDDEDLEPVKICSPLIVKGQCRRPSGGGWGRVVEIQNPDGGWHELILEARDISAGPAKIVTPLSDRGLMVTNAAKAAQSVKELLNAWQPAARYDRVNHLGWVDGEFSAFTLGDGRVIGDALVVPDHGANHVAAAMHAKGTLEEWRATVAAPCSGNPLMIFALSLAFSGPLLSVLGREGGGFHLRGDTSKGKSTLQRLAASVWGAPEFMQDWRTTDNVLCRENLAA</sequence>
<accession>A0A7C9HLM9</accession>
<feature type="compositionally biased region" description="Polar residues" evidence="1">
    <location>
        <begin position="1"/>
        <end position="25"/>
    </location>
</feature>
<gene>
    <name evidence="3" type="ORF">FH759_04695</name>
</gene>
<reference evidence="3 4" key="1">
    <citation type="submission" date="2019-06" db="EMBL/GenBank/DDBJ databases">
        <title>Enrichment of Autotrophic Halophilic Microorganisms from Red Sea Brine Pool Using Microbial Electrosynthesis System.</title>
        <authorList>
            <person name="Alqahtani M.F."/>
            <person name="Bajracharya S."/>
            <person name="Katuri K.P."/>
            <person name="Ali M."/>
            <person name="Saikaly P.E."/>
        </authorList>
    </citation>
    <scope>NUCLEOTIDE SEQUENCE [LARGE SCALE GENOMIC DNA]</scope>
    <source>
        <strain evidence="3">MES6</strain>
    </source>
</reference>
<dbReference type="Pfam" id="PF06048">
    <property type="entry name" value="DUF927"/>
    <property type="match status" value="1"/>
</dbReference>
<dbReference type="AlphaFoldDB" id="A0A7C9HLM9"/>
<evidence type="ECO:0000259" key="2">
    <source>
        <dbReference type="Pfam" id="PF06048"/>
    </source>
</evidence>
<feature type="region of interest" description="Disordered" evidence="1">
    <location>
        <begin position="1"/>
        <end position="39"/>
    </location>
</feature>
<feature type="domain" description="DUF927" evidence="2">
    <location>
        <begin position="47"/>
        <end position="277"/>
    </location>
</feature>
<evidence type="ECO:0000313" key="4">
    <source>
        <dbReference type="Proteomes" id="UP000483078"/>
    </source>
</evidence>
<proteinExistence type="predicted"/>
<evidence type="ECO:0000256" key="1">
    <source>
        <dbReference type="SAM" id="MobiDB-lite"/>
    </source>
</evidence>
<dbReference type="RefSeq" id="WP_273248561.1">
    <property type="nucleotide sequence ID" value="NZ_VENJ01000005.1"/>
</dbReference>
<dbReference type="EMBL" id="VENJ01000005">
    <property type="protein sequence ID" value="MTJ03983.1"/>
    <property type="molecule type" value="Genomic_DNA"/>
</dbReference>
<feature type="compositionally biased region" description="Basic and acidic residues" evidence="1">
    <location>
        <begin position="27"/>
        <end position="39"/>
    </location>
</feature>
<comment type="caution">
    <text evidence="3">The sequence shown here is derived from an EMBL/GenBank/DDBJ whole genome shotgun (WGS) entry which is preliminary data.</text>
</comment>
<name>A0A7C9HLM9_9RHOB</name>
<dbReference type="InterPro" id="IPR009270">
    <property type="entry name" value="DUF927"/>
</dbReference>
<organism evidence="3 4">
    <name type="scientific">Sediminimonas qiaohouensis</name>
    <dbReference type="NCBI Taxonomy" id="552061"/>
    <lineage>
        <taxon>Bacteria</taxon>
        <taxon>Pseudomonadati</taxon>
        <taxon>Pseudomonadota</taxon>
        <taxon>Alphaproteobacteria</taxon>
        <taxon>Rhodobacterales</taxon>
        <taxon>Roseobacteraceae</taxon>
        <taxon>Sediminimonas</taxon>
    </lineage>
</organism>
<dbReference type="Proteomes" id="UP000483078">
    <property type="component" value="Unassembled WGS sequence"/>
</dbReference>
<evidence type="ECO:0000313" key="3">
    <source>
        <dbReference type="EMBL" id="MTJ03983.1"/>
    </source>
</evidence>